<sequence length="184" mass="20327">MYASRVIRQGAASAARRLIVTQASSAVFAHRATIAIRPFSVLTKSVSQPSSIYSRRSYSVLSEEPEAVTYKYDGIKNLASNPEAHPNTVLVDVREPVEFNDGHIPNAINIPFTSSPGALSLDPEDFSEQFGFEKPSTDKELVFYCLAGVRSSAAEDLARTFGYKNRGNYLGSYEDWVTHENARK</sequence>
<dbReference type="Gene3D" id="3.40.250.10">
    <property type="entry name" value="Rhodanese-like domain"/>
    <property type="match status" value="1"/>
</dbReference>
<dbReference type="Proteomes" id="UP001497600">
    <property type="component" value="Chromosome H"/>
</dbReference>
<reference evidence="2 3" key="1">
    <citation type="submission" date="2024-01" db="EMBL/GenBank/DDBJ databases">
        <authorList>
            <consortium name="Genoscope - CEA"/>
            <person name="William W."/>
        </authorList>
    </citation>
    <scope>NUCLEOTIDE SEQUENCE [LARGE SCALE GENOMIC DNA]</scope>
    <source>
        <strain evidence="2 3">29B2s-10</strain>
    </source>
</reference>
<dbReference type="Pfam" id="PF00581">
    <property type="entry name" value="Rhodanese"/>
    <property type="match status" value="1"/>
</dbReference>
<keyword evidence="3" id="KW-1185">Reference proteome</keyword>
<dbReference type="PROSITE" id="PS50206">
    <property type="entry name" value="RHODANESE_3"/>
    <property type="match status" value="1"/>
</dbReference>
<feature type="domain" description="Rhodanese" evidence="1">
    <location>
        <begin position="84"/>
        <end position="181"/>
    </location>
</feature>
<protein>
    <submittedName>
        <fullName evidence="2">Thiosulfate sulfurtransferase Rdl2p, mitochondrial</fullName>
    </submittedName>
</protein>
<name>A0ABP0ENE5_9ASCO</name>
<dbReference type="PANTHER" id="PTHR44086">
    <property type="entry name" value="THIOSULFATE SULFURTRANSFERASE RDL2, MITOCHONDRIAL-RELATED"/>
    <property type="match status" value="1"/>
</dbReference>
<dbReference type="InterPro" id="IPR036873">
    <property type="entry name" value="Rhodanese-like_dom_sf"/>
</dbReference>
<gene>
    <name evidence="2" type="primary">RDL2</name>
    <name evidence="2" type="ORF">CAAN4_H24608</name>
</gene>
<organism evidence="2 3">
    <name type="scientific">[Candida] anglica</name>
    <dbReference type="NCBI Taxonomy" id="148631"/>
    <lineage>
        <taxon>Eukaryota</taxon>
        <taxon>Fungi</taxon>
        <taxon>Dikarya</taxon>
        <taxon>Ascomycota</taxon>
        <taxon>Saccharomycotina</taxon>
        <taxon>Pichiomycetes</taxon>
        <taxon>Debaryomycetaceae</taxon>
        <taxon>Kurtzmaniella</taxon>
    </lineage>
</organism>
<evidence type="ECO:0000313" key="2">
    <source>
        <dbReference type="EMBL" id="CAK7922259.1"/>
    </source>
</evidence>
<evidence type="ECO:0000259" key="1">
    <source>
        <dbReference type="PROSITE" id="PS50206"/>
    </source>
</evidence>
<dbReference type="PANTHER" id="PTHR44086:SF10">
    <property type="entry name" value="THIOSULFATE SULFURTRANSFERASE_RHODANESE-LIKE DOMAIN-CONTAINING PROTEIN 3"/>
    <property type="match status" value="1"/>
</dbReference>
<proteinExistence type="predicted"/>
<dbReference type="EMBL" id="OZ004260">
    <property type="protein sequence ID" value="CAK7922259.1"/>
    <property type="molecule type" value="Genomic_DNA"/>
</dbReference>
<dbReference type="SUPFAM" id="SSF52821">
    <property type="entry name" value="Rhodanese/Cell cycle control phosphatase"/>
    <property type="match status" value="1"/>
</dbReference>
<evidence type="ECO:0000313" key="3">
    <source>
        <dbReference type="Proteomes" id="UP001497600"/>
    </source>
</evidence>
<accession>A0ABP0ENE5</accession>
<dbReference type="CDD" id="cd01519">
    <property type="entry name" value="RHOD_HSP67B2"/>
    <property type="match status" value="1"/>
</dbReference>
<dbReference type="SMART" id="SM00450">
    <property type="entry name" value="RHOD"/>
    <property type="match status" value="1"/>
</dbReference>
<dbReference type="InterPro" id="IPR001763">
    <property type="entry name" value="Rhodanese-like_dom"/>
</dbReference>